<evidence type="ECO:0000256" key="4">
    <source>
        <dbReference type="PROSITE-ProRule" id="PRU00335"/>
    </source>
</evidence>
<sequence length="180" mass="20047">MRADAKRNRAKLIETAALAFTEQGAAASLEDIARRAGVGIGTLYRHFPSREHLVESVYRRELELLATSARALMQEEEPAKAVEEWMNRFVSYMAAKRGMASSLKLLFTSNSALFADGTRLLHMAFGELLDNAVKADAVKADIEAADVLNALFGIYSIPEGPDWRNRAHRIVRLVMDGLRR</sequence>
<dbReference type="Gene3D" id="1.10.357.10">
    <property type="entry name" value="Tetracycline Repressor, domain 2"/>
    <property type="match status" value="1"/>
</dbReference>
<dbReference type="InterPro" id="IPR009057">
    <property type="entry name" value="Homeodomain-like_sf"/>
</dbReference>
<feature type="DNA-binding region" description="H-T-H motif" evidence="4">
    <location>
        <begin position="28"/>
        <end position="47"/>
    </location>
</feature>
<proteinExistence type="predicted"/>
<dbReference type="SUPFAM" id="SSF46689">
    <property type="entry name" value="Homeodomain-like"/>
    <property type="match status" value="1"/>
</dbReference>
<evidence type="ECO:0000256" key="3">
    <source>
        <dbReference type="ARBA" id="ARBA00023163"/>
    </source>
</evidence>
<dbReference type="PANTHER" id="PTHR30055:SF234">
    <property type="entry name" value="HTH-TYPE TRANSCRIPTIONAL REGULATOR BETI"/>
    <property type="match status" value="1"/>
</dbReference>
<protein>
    <submittedName>
        <fullName evidence="6">TetR family transcriptional regulator</fullName>
    </submittedName>
</protein>
<dbReference type="GO" id="GO:0000976">
    <property type="term" value="F:transcription cis-regulatory region binding"/>
    <property type="evidence" value="ECO:0007669"/>
    <property type="project" value="TreeGrafter"/>
</dbReference>
<dbReference type="PROSITE" id="PS50977">
    <property type="entry name" value="HTH_TETR_2"/>
    <property type="match status" value="1"/>
</dbReference>
<evidence type="ECO:0000256" key="2">
    <source>
        <dbReference type="ARBA" id="ARBA00023125"/>
    </source>
</evidence>
<feature type="domain" description="HTH tetR-type" evidence="5">
    <location>
        <begin position="6"/>
        <end position="65"/>
    </location>
</feature>
<dbReference type="InterPro" id="IPR049445">
    <property type="entry name" value="TetR_SbtR-like_C"/>
</dbReference>
<organism evidence="6 7">
    <name type="scientific">Rhizobium rhizogenes</name>
    <name type="common">Agrobacterium rhizogenes</name>
    <dbReference type="NCBI Taxonomy" id="359"/>
    <lineage>
        <taxon>Bacteria</taxon>
        <taxon>Pseudomonadati</taxon>
        <taxon>Pseudomonadota</taxon>
        <taxon>Alphaproteobacteria</taxon>
        <taxon>Hyphomicrobiales</taxon>
        <taxon>Rhizobiaceae</taxon>
        <taxon>Rhizobium/Agrobacterium group</taxon>
        <taxon>Rhizobium</taxon>
    </lineage>
</organism>
<evidence type="ECO:0000256" key="1">
    <source>
        <dbReference type="ARBA" id="ARBA00023015"/>
    </source>
</evidence>
<evidence type="ECO:0000313" key="7">
    <source>
        <dbReference type="Proteomes" id="UP000244335"/>
    </source>
</evidence>
<dbReference type="PRINTS" id="PR00455">
    <property type="entry name" value="HTHTETR"/>
</dbReference>
<dbReference type="EMBL" id="QDFR01000005">
    <property type="protein sequence ID" value="PVE52495.1"/>
    <property type="molecule type" value="Genomic_DNA"/>
</dbReference>
<reference evidence="6 7" key="1">
    <citation type="submission" date="2018-04" db="EMBL/GenBank/DDBJ databases">
        <authorList>
            <person name="Hagen T."/>
        </authorList>
    </citation>
    <scope>NUCLEOTIDE SEQUENCE [LARGE SCALE GENOMIC DNA]</scope>
    <source>
        <strain evidence="6 7">TPD7009</strain>
    </source>
</reference>
<dbReference type="InterPro" id="IPR050109">
    <property type="entry name" value="HTH-type_TetR-like_transc_reg"/>
</dbReference>
<dbReference type="Proteomes" id="UP000244335">
    <property type="component" value="Unassembled WGS sequence"/>
</dbReference>
<dbReference type="Pfam" id="PF00440">
    <property type="entry name" value="TetR_N"/>
    <property type="match status" value="1"/>
</dbReference>
<keyword evidence="3" id="KW-0804">Transcription</keyword>
<dbReference type="AlphaFoldDB" id="A0AA92C1X6"/>
<evidence type="ECO:0000259" key="5">
    <source>
        <dbReference type="PROSITE" id="PS50977"/>
    </source>
</evidence>
<dbReference type="GO" id="GO:0003700">
    <property type="term" value="F:DNA-binding transcription factor activity"/>
    <property type="evidence" value="ECO:0007669"/>
    <property type="project" value="TreeGrafter"/>
</dbReference>
<gene>
    <name evidence="6" type="ORF">DC430_16420</name>
</gene>
<keyword evidence="1" id="KW-0805">Transcription regulation</keyword>
<dbReference type="SUPFAM" id="SSF48498">
    <property type="entry name" value="Tetracyclin repressor-like, C-terminal domain"/>
    <property type="match status" value="1"/>
</dbReference>
<accession>A0AA92C1X6</accession>
<dbReference type="InterPro" id="IPR001647">
    <property type="entry name" value="HTH_TetR"/>
</dbReference>
<evidence type="ECO:0000313" key="6">
    <source>
        <dbReference type="EMBL" id="PVE52495.1"/>
    </source>
</evidence>
<keyword evidence="2 4" id="KW-0238">DNA-binding</keyword>
<dbReference type="Pfam" id="PF21597">
    <property type="entry name" value="TetR_C_43"/>
    <property type="match status" value="1"/>
</dbReference>
<dbReference type="PANTHER" id="PTHR30055">
    <property type="entry name" value="HTH-TYPE TRANSCRIPTIONAL REGULATOR RUTR"/>
    <property type="match status" value="1"/>
</dbReference>
<name>A0AA92C1X6_RHIRH</name>
<comment type="caution">
    <text evidence="6">The sequence shown here is derived from an EMBL/GenBank/DDBJ whole genome shotgun (WGS) entry which is preliminary data.</text>
</comment>
<dbReference type="InterPro" id="IPR036271">
    <property type="entry name" value="Tet_transcr_reg_TetR-rel_C_sf"/>
</dbReference>